<accession>A0ACB9ZQN7</accession>
<evidence type="ECO:0000313" key="2">
    <source>
        <dbReference type="Proteomes" id="UP001060085"/>
    </source>
</evidence>
<comment type="caution">
    <text evidence="1">The sequence shown here is derived from an EMBL/GenBank/DDBJ whole genome shotgun (WGS) entry which is preliminary data.</text>
</comment>
<protein>
    <submittedName>
        <fullName evidence="1">Uncharacterized protein</fullName>
    </submittedName>
</protein>
<dbReference type="EMBL" id="CM044708">
    <property type="protein sequence ID" value="KAI5649409.1"/>
    <property type="molecule type" value="Genomic_DNA"/>
</dbReference>
<sequence length="143" mass="15922">MSYGGSGPGPGSGSMFHYKGIGLGMRVPKGSGPVYTLTHIPYRFSAQEPLNEFSSPTRKLGVDFFDQIVGRVPLDSSFSTYGYIAIDYGVSSSKPFIGRNSRDMGLERDRGLGEEPDRFMMVMTLETRSSLCHWHLWHLGHIR</sequence>
<name>A0ACB9ZQN7_CATRO</name>
<dbReference type="Proteomes" id="UP001060085">
    <property type="component" value="Linkage Group LG08"/>
</dbReference>
<organism evidence="1 2">
    <name type="scientific">Catharanthus roseus</name>
    <name type="common">Madagascar periwinkle</name>
    <name type="synonym">Vinca rosea</name>
    <dbReference type="NCBI Taxonomy" id="4058"/>
    <lineage>
        <taxon>Eukaryota</taxon>
        <taxon>Viridiplantae</taxon>
        <taxon>Streptophyta</taxon>
        <taxon>Embryophyta</taxon>
        <taxon>Tracheophyta</taxon>
        <taxon>Spermatophyta</taxon>
        <taxon>Magnoliopsida</taxon>
        <taxon>eudicotyledons</taxon>
        <taxon>Gunneridae</taxon>
        <taxon>Pentapetalae</taxon>
        <taxon>asterids</taxon>
        <taxon>lamiids</taxon>
        <taxon>Gentianales</taxon>
        <taxon>Apocynaceae</taxon>
        <taxon>Rauvolfioideae</taxon>
        <taxon>Vinceae</taxon>
        <taxon>Catharanthinae</taxon>
        <taxon>Catharanthus</taxon>
    </lineage>
</organism>
<proteinExistence type="predicted"/>
<reference evidence="2" key="1">
    <citation type="journal article" date="2023" name="Nat. Plants">
        <title>Single-cell RNA sequencing provides a high-resolution roadmap for understanding the multicellular compartmentation of specialized metabolism.</title>
        <authorList>
            <person name="Sun S."/>
            <person name="Shen X."/>
            <person name="Li Y."/>
            <person name="Li Y."/>
            <person name="Wang S."/>
            <person name="Li R."/>
            <person name="Zhang H."/>
            <person name="Shen G."/>
            <person name="Guo B."/>
            <person name="Wei J."/>
            <person name="Xu J."/>
            <person name="St-Pierre B."/>
            <person name="Chen S."/>
            <person name="Sun C."/>
        </authorList>
    </citation>
    <scope>NUCLEOTIDE SEQUENCE [LARGE SCALE GENOMIC DNA]</scope>
</reference>
<gene>
    <name evidence="1" type="ORF">M9H77_35414</name>
</gene>
<keyword evidence="2" id="KW-1185">Reference proteome</keyword>
<evidence type="ECO:0000313" key="1">
    <source>
        <dbReference type="EMBL" id="KAI5649409.1"/>
    </source>
</evidence>